<evidence type="ECO:0000313" key="4">
    <source>
        <dbReference type="EMBL" id="JAI61248.1"/>
    </source>
</evidence>
<keyword evidence="2" id="KW-0472">Membrane</keyword>
<name>A0A0N7ZBC3_SCYOL</name>
<accession>A0A0N7ZBC3</accession>
<sequence length="341" mass="38404">MAVFPMERHMYSWMLDNATRPLSGSFQPLALPPETTAFSWLEVIGQHEFLLLPALQNMPLALLVLLVPQVSTGSPKKLLSPLKRLVARVFLFHLLLNVVKAIVGLVLMLALLPFMFPFMAFFAATSILVRVCYAVLWGPSVKKVEGLDCVWGVEEEENKPFITVCLRVHGAPDLHAVQQAILTKILQVRDDYGEYKYKKFRQLFLQRCGYYCWRDDRNFNINNHVREIELSSLLPTPASQDAKGEDEAAAGEERQKGNDDATDEVLQWYVSEELTKAMPEDKPQWEVLLVARGDGRYNVLLRLHHAIGDGVTLVRLCVEALVDTPLPRPPVGAPPPGPIVR</sequence>
<dbReference type="SUPFAM" id="SSF52777">
    <property type="entry name" value="CoA-dependent acyltransferases"/>
    <property type="match status" value="1"/>
</dbReference>
<dbReference type="EMBL" id="GDRN01086056">
    <property type="protein sequence ID" value="JAI61248.1"/>
    <property type="molecule type" value="Transcribed_RNA"/>
</dbReference>
<evidence type="ECO:0000256" key="1">
    <source>
        <dbReference type="SAM" id="MobiDB-lite"/>
    </source>
</evidence>
<organism evidence="4">
    <name type="scientific">Scylla olivacea</name>
    <name type="common">Orange mud crab</name>
    <name type="synonym">Cancer olivacea</name>
    <dbReference type="NCBI Taxonomy" id="85551"/>
    <lineage>
        <taxon>Eukaryota</taxon>
        <taxon>Metazoa</taxon>
        <taxon>Ecdysozoa</taxon>
        <taxon>Arthropoda</taxon>
        <taxon>Crustacea</taxon>
        <taxon>Multicrustacea</taxon>
        <taxon>Malacostraca</taxon>
        <taxon>Eumalacostraca</taxon>
        <taxon>Eucarida</taxon>
        <taxon>Decapoda</taxon>
        <taxon>Pleocyemata</taxon>
        <taxon>Brachyura</taxon>
        <taxon>Eubrachyura</taxon>
        <taxon>Portunoidea</taxon>
        <taxon>Portunidae</taxon>
        <taxon>Portuninae</taxon>
        <taxon>Scylla</taxon>
    </lineage>
</organism>
<dbReference type="Pfam" id="PF03007">
    <property type="entry name" value="WS_DGAT_cat"/>
    <property type="match status" value="1"/>
</dbReference>
<proteinExistence type="predicted"/>
<dbReference type="InterPro" id="IPR023213">
    <property type="entry name" value="CAT-like_dom_sf"/>
</dbReference>
<feature type="compositionally biased region" description="Basic and acidic residues" evidence="1">
    <location>
        <begin position="242"/>
        <end position="259"/>
    </location>
</feature>
<dbReference type="UniPathway" id="UPA00282"/>
<dbReference type="GO" id="GO:0004144">
    <property type="term" value="F:diacylglycerol O-acyltransferase activity"/>
    <property type="evidence" value="ECO:0007669"/>
    <property type="project" value="InterPro"/>
</dbReference>
<keyword evidence="2" id="KW-0812">Transmembrane</keyword>
<feature type="transmembrane region" description="Helical" evidence="2">
    <location>
        <begin position="89"/>
        <end position="112"/>
    </location>
</feature>
<feature type="region of interest" description="Disordered" evidence="1">
    <location>
        <begin position="236"/>
        <end position="260"/>
    </location>
</feature>
<feature type="domain" description="O-acyltransferase WSD1-like N-terminal" evidence="3">
    <location>
        <begin position="270"/>
        <end position="334"/>
    </location>
</feature>
<dbReference type="GO" id="GO:0019432">
    <property type="term" value="P:triglyceride biosynthetic process"/>
    <property type="evidence" value="ECO:0007669"/>
    <property type="project" value="UniProtKB-UniPathway"/>
</dbReference>
<dbReference type="InterPro" id="IPR004255">
    <property type="entry name" value="O-acyltransferase_WSD1_N"/>
</dbReference>
<evidence type="ECO:0000259" key="3">
    <source>
        <dbReference type="Pfam" id="PF03007"/>
    </source>
</evidence>
<dbReference type="Gene3D" id="3.30.559.10">
    <property type="entry name" value="Chloramphenicol acetyltransferase-like domain"/>
    <property type="match status" value="1"/>
</dbReference>
<dbReference type="AlphaFoldDB" id="A0A0N7ZBC3"/>
<reference evidence="4" key="1">
    <citation type="submission" date="2015-09" db="EMBL/GenBank/DDBJ databases">
        <title>Scylla olivacea transcriptome.</title>
        <authorList>
            <person name="Ikhwanuddin M."/>
        </authorList>
    </citation>
    <scope>NUCLEOTIDE SEQUENCE</scope>
</reference>
<keyword evidence="2" id="KW-1133">Transmembrane helix</keyword>
<protein>
    <recommendedName>
        <fullName evidence="3">O-acyltransferase WSD1-like N-terminal domain-containing protein</fullName>
    </recommendedName>
</protein>
<feature type="transmembrane region" description="Helical" evidence="2">
    <location>
        <begin position="118"/>
        <end position="137"/>
    </location>
</feature>
<evidence type="ECO:0000256" key="2">
    <source>
        <dbReference type="SAM" id="Phobius"/>
    </source>
</evidence>